<evidence type="ECO:0000256" key="1">
    <source>
        <dbReference type="SAM" id="Coils"/>
    </source>
</evidence>
<gene>
    <name evidence="2" type="ORF">DWW02_10220</name>
</gene>
<evidence type="ECO:0000313" key="3">
    <source>
        <dbReference type="Proteomes" id="UP000284543"/>
    </source>
</evidence>
<evidence type="ECO:0000313" key="2">
    <source>
        <dbReference type="EMBL" id="RGV76905.1"/>
    </source>
</evidence>
<proteinExistence type="predicted"/>
<comment type="caution">
    <text evidence="2">The sequence shown here is derived from an EMBL/GenBank/DDBJ whole genome shotgun (WGS) entry which is preliminary data.</text>
</comment>
<organism evidence="2 3">
    <name type="scientific">Enterocloster bolteae</name>
    <dbReference type="NCBI Taxonomy" id="208479"/>
    <lineage>
        <taxon>Bacteria</taxon>
        <taxon>Bacillati</taxon>
        <taxon>Bacillota</taxon>
        <taxon>Clostridia</taxon>
        <taxon>Lachnospirales</taxon>
        <taxon>Lachnospiraceae</taxon>
        <taxon>Enterocloster</taxon>
    </lineage>
</organism>
<dbReference type="AlphaFoldDB" id="A0A412Z9Z9"/>
<protein>
    <submittedName>
        <fullName evidence="2">Uncharacterized protein</fullName>
    </submittedName>
</protein>
<keyword evidence="1" id="KW-0175">Coiled coil</keyword>
<name>A0A412Z9Z9_9FIRM</name>
<sequence length="130" mass="15344">MMSREQSTLLQEGEKMKNESVKHVRYGTGRVAEVVQNHMVVLFDGEAGRKVFPYPDAFERFLCFDDPILQKRAEAAVMELKKKRTEEAKQRLVVYQLYEAKRKQEQTELLKKRRKAARERLAREKMAKVI</sequence>
<dbReference type="Proteomes" id="UP000284543">
    <property type="component" value="Unassembled WGS sequence"/>
</dbReference>
<accession>A0A412Z9Z9</accession>
<dbReference type="EMBL" id="QRZM01000003">
    <property type="protein sequence ID" value="RGV76905.1"/>
    <property type="molecule type" value="Genomic_DNA"/>
</dbReference>
<feature type="coiled-coil region" evidence="1">
    <location>
        <begin position="70"/>
        <end position="120"/>
    </location>
</feature>
<dbReference type="RefSeq" id="WP_002570597.1">
    <property type="nucleotide sequence ID" value="NZ_CAUHGS010000005.1"/>
</dbReference>
<reference evidence="2 3" key="1">
    <citation type="submission" date="2018-08" db="EMBL/GenBank/DDBJ databases">
        <title>A genome reference for cultivated species of the human gut microbiota.</title>
        <authorList>
            <person name="Zou Y."/>
            <person name="Xue W."/>
            <person name="Luo G."/>
        </authorList>
    </citation>
    <scope>NUCLEOTIDE SEQUENCE [LARGE SCALE GENOMIC DNA]</scope>
    <source>
        <strain evidence="2 3">AF14-18</strain>
    </source>
</reference>